<dbReference type="KEGG" id="hna:Hneap_0820"/>
<dbReference type="InterPro" id="IPR002145">
    <property type="entry name" value="CopG"/>
</dbReference>
<dbReference type="EMBL" id="CP001801">
    <property type="protein sequence ID" value="ACX95666.1"/>
    <property type="molecule type" value="Genomic_DNA"/>
</dbReference>
<organism evidence="2 3">
    <name type="scientific">Halothiobacillus neapolitanus (strain ATCC 23641 / DSM 15147 / CIP 104769 / NCIMB 8539 / c2)</name>
    <name type="common">Thiobacillus neapolitanus</name>
    <dbReference type="NCBI Taxonomy" id="555778"/>
    <lineage>
        <taxon>Bacteria</taxon>
        <taxon>Pseudomonadati</taxon>
        <taxon>Pseudomonadota</taxon>
        <taxon>Gammaproteobacteria</taxon>
        <taxon>Chromatiales</taxon>
        <taxon>Halothiobacillaceae</taxon>
        <taxon>Halothiobacillus</taxon>
    </lineage>
</organism>
<feature type="domain" description="Ribbon-helix-helix protein CopG" evidence="1">
    <location>
        <begin position="4"/>
        <end position="41"/>
    </location>
</feature>
<dbReference type="Gene3D" id="1.10.1220.10">
    <property type="entry name" value="Met repressor-like"/>
    <property type="match status" value="1"/>
</dbReference>
<evidence type="ECO:0000259" key="1">
    <source>
        <dbReference type="Pfam" id="PF01402"/>
    </source>
</evidence>
<keyword evidence="3" id="KW-1185">Reference proteome</keyword>
<evidence type="ECO:0000313" key="3">
    <source>
        <dbReference type="Proteomes" id="UP000009102"/>
    </source>
</evidence>
<dbReference type="GO" id="GO:0006355">
    <property type="term" value="P:regulation of DNA-templated transcription"/>
    <property type="evidence" value="ECO:0007669"/>
    <property type="project" value="InterPro"/>
</dbReference>
<evidence type="ECO:0000313" key="2">
    <source>
        <dbReference type="EMBL" id="ACX95666.1"/>
    </source>
</evidence>
<name>D0KYZ3_HALNC</name>
<accession>D0KYZ3</accession>
<dbReference type="InterPro" id="IPR013321">
    <property type="entry name" value="Arc_rbn_hlx_hlx"/>
</dbReference>
<dbReference type="HOGENOM" id="CLU_2287592_0_0_6"/>
<dbReference type="SUPFAM" id="SSF47598">
    <property type="entry name" value="Ribbon-helix-helix"/>
    <property type="match status" value="1"/>
</dbReference>
<dbReference type="AlphaFoldDB" id="D0KYZ3"/>
<protein>
    <submittedName>
        <fullName evidence="2">CopG domain protein DNA-binding domain protein</fullName>
    </submittedName>
</protein>
<gene>
    <name evidence="2" type="ordered locus">Hneap_0820</name>
</gene>
<dbReference type="eggNOG" id="ENOG5032Y5I">
    <property type="taxonomic scope" value="Bacteria"/>
</dbReference>
<dbReference type="GO" id="GO:0003677">
    <property type="term" value="F:DNA binding"/>
    <property type="evidence" value="ECO:0007669"/>
    <property type="project" value="UniProtKB-KW"/>
</dbReference>
<sequence length="101" mass="11438">MATLNLRLPDSLDRQLSALAAQTQQNRSDLARAALEQYLRDQERERLMAEMEAAFRVLATSPEARAESIGIAEEFMPLENEALDFVEGREPGDAESEAWWK</sequence>
<dbReference type="Proteomes" id="UP000009102">
    <property type="component" value="Chromosome"/>
</dbReference>
<dbReference type="RefSeq" id="WP_012823702.1">
    <property type="nucleotide sequence ID" value="NC_013422.1"/>
</dbReference>
<dbReference type="Pfam" id="PF01402">
    <property type="entry name" value="RHH_1"/>
    <property type="match status" value="1"/>
</dbReference>
<dbReference type="STRING" id="555778.Hneap_0820"/>
<reference evidence="2 3" key="1">
    <citation type="submission" date="2009-10" db="EMBL/GenBank/DDBJ databases">
        <title>Complete sequence of Halothiobacillus neapolitanus c2.</title>
        <authorList>
            <consortium name="US DOE Joint Genome Institute"/>
            <person name="Lucas S."/>
            <person name="Copeland A."/>
            <person name="Lapidus A."/>
            <person name="Glavina del Rio T."/>
            <person name="Tice H."/>
            <person name="Bruce D."/>
            <person name="Goodwin L."/>
            <person name="Pitluck S."/>
            <person name="Davenport K."/>
            <person name="Brettin T."/>
            <person name="Detter J.C."/>
            <person name="Han C."/>
            <person name="Tapia R."/>
            <person name="Larimer F."/>
            <person name="Land M."/>
            <person name="Hauser L."/>
            <person name="Kyrpides N."/>
            <person name="Mikhailova N."/>
            <person name="Kerfeld C."/>
            <person name="Cannon G."/>
            <person name="Heinhort S."/>
        </authorList>
    </citation>
    <scope>NUCLEOTIDE SEQUENCE [LARGE SCALE GENOMIC DNA]</scope>
    <source>
        <strain evidence="3">ATCC 23641 / c2</strain>
    </source>
</reference>
<proteinExistence type="predicted"/>
<keyword evidence="2" id="KW-0238">DNA-binding</keyword>
<dbReference type="InterPro" id="IPR010985">
    <property type="entry name" value="Ribbon_hlx_hlx"/>
</dbReference>